<evidence type="ECO:0000313" key="6">
    <source>
        <dbReference type="Proteomes" id="UP000446786"/>
    </source>
</evidence>
<dbReference type="GO" id="GO:0003700">
    <property type="term" value="F:DNA-binding transcription factor activity"/>
    <property type="evidence" value="ECO:0007669"/>
    <property type="project" value="InterPro"/>
</dbReference>
<evidence type="ECO:0000313" key="5">
    <source>
        <dbReference type="EMBL" id="MXP32784.1"/>
    </source>
</evidence>
<reference evidence="5 6" key="1">
    <citation type="submission" date="2019-12" db="EMBL/GenBank/DDBJ databases">
        <title>Genomic-based taxomic classification of the family Erythrobacteraceae.</title>
        <authorList>
            <person name="Xu L."/>
        </authorList>
    </citation>
    <scope>NUCLEOTIDE SEQUENCE [LARGE SCALE GENOMIC DNA]</scope>
    <source>
        <strain evidence="5 6">JCM 16677</strain>
    </source>
</reference>
<feature type="domain" description="HTH araC/xylS-type" evidence="4">
    <location>
        <begin position="177"/>
        <end position="266"/>
    </location>
</feature>
<evidence type="ECO:0000256" key="3">
    <source>
        <dbReference type="ARBA" id="ARBA00023163"/>
    </source>
</evidence>
<keyword evidence="3" id="KW-0804">Transcription</keyword>
<dbReference type="Gene3D" id="1.10.10.60">
    <property type="entry name" value="Homeodomain-like"/>
    <property type="match status" value="1"/>
</dbReference>
<dbReference type="Pfam" id="PF12833">
    <property type="entry name" value="HTH_18"/>
    <property type="match status" value="1"/>
</dbReference>
<name>A0A845AT58_9SPHN</name>
<dbReference type="SMART" id="SM00342">
    <property type="entry name" value="HTH_ARAC"/>
    <property type="match status" value="1"/>
</dbReference>
<dbReference type="AlphaFoldDB" id="A0A845AT58"/>
<dbReference type="OrthoDB" id="7421586at2"/>
<dbReference type="PANTHER" id="PTHR46796">
    <property type="entry name" value="HTH-TYPE TRANSCRIPTIONAL ACTIVATOR RHAS-RELATED"/>
    <property type="match status" value="1"/>
</dbReference>
<dbReference type="SUPFAM" id="SSF46689">
    <property type="entry name" value="Homeodomain-like"/>
    <property type="match status" value="1"/>
</dbReference>
<dbReference type="InterPro" id="IPR050204">
    <property type="entry name" value="AraC_XylS_family_regulators"/>
</dbReference>
<evidence type="ECO:0000256" key="1">
    <source>
        <dbReference type="ARBA" id="ARBA00023015"/>
    </source>
</evidence>
<accession>A0A845AT58</accession>
<evidence type="ECO:0000256" key="2">
    <source>
        <dbReference type="ARBA" id="ARBA00023125"/>
    </source>
</evidence>
<dbReference type="EMBL" id="WTYE01000001">
    <property type="protein sequence ID" value="MXP32784.1"/>
    <property type="molecule type" value="Genomic_DNA"/>
</dbReference>
<keyword evidence="2" id="KW-0238">DNA-binding</keyword>
<dbReference type="PROSITE" id="PS01124">
    <property type="entry name" value="HTH_ARAC_FAMILY_2"/>
    <property type="match status" value="1"/>
</dbReference>
<organism evidence="5 6">
    <name type="scientific">Parerythrobacter jejuensis</name>
    <dbReference type="NCBI Taxonomy" id="795812"/>
    <lineage>
        <taxon>Bacteria</taxon>
        <taxon>Pseudomonadati</taxon>
        <taxon>Pseudomonadota</taxon>
        <taxon>Alphaproteobacteria</taxon>
        <taxon>Sphingomonadales</taxon>
        <taxon>Erythrobacteraceae</taxon>
        <taxon>Parerythrobacter</taxon>
    </lineage>
</organism>
<dbReference type="InterPro" id="IPR009057">
    <property type="entry name" value="Homeodomain-like_sf"/>
</dbReference>
<comment type="caution">
    <text evidence="5">The sequence shown here is derived from an EMBL/GenBank/DDBJ whole genome shotgun (WGS) entry which is preliminary data.</text>
</comment>
<dbReference type="InterPro" id="IPR018060">
    <property type="entry name" value="HTH_AraC"/>
</dbReference>
<sequence>MNRAESSAPIVRNAASGYWGHDLVRREVGNAVFQLHEANAPPECVTAHGHHGAHIVFVTSGAYVTSVTGENGFVATPVAVMNPPGMWHRDHFVGGRGSFMTVDLHCDDLEDGYARHDQSQSGLALLARIAACLSSADPLALEDSAALLVEKFTPLGAPERQDPGAIALAYDAIMASEEPWLLTASHLAQAACMHPNSLPRAFRNHFGRTASQIAKARQVELCADAIAKRDYPLAEAAIAFGFCDQAHMTGAFRRVTGLPPARWLKMVSQR</sequence>
<keyword evidence="1" id="KW-0805">Transcription regulation</keyword>
<gene>
    <name evidence="5" type="ORF">GRI94_13215</name>
</gene>
<protein>
    <submittedName>
        <fullName evidence="5">Helix-turn-helix domain-containing protein</fullName>
    </submittedName>
</protein>
<keyword evidence="6" id="KW-1185">Reference proteome</keyword>
<dbReference type="Proteomes" id="UP000446786">
    <property type="component" value="Unassembled WGS sequence"/>
</dbReference>
<proteinExistence type="predicted"/>
<evidence type="ECO:0000259" key="4">
    <source>
        <dbReference type="PROSITE" id="PS01124"/>
    </source>
</evidence>
<dbReference type="GO" id="GO:0043565">
    <property type="term" value="F:sequence-specific DNA binding"/>
    <property type="evidence" value="ECO:0007669"/>
    <property type="project" value="InterPro"/>
</dbReference>
<dbReference type="RefSeq" id="WP_160780094.1">
    <property type="nucleotide sequence ID" value="NZ_BAAAZF010000001.1"/>
</dbReference>